<accession>A0ABV9K6C0</accession>
<dbReference type="RefSeq" id="WP_380077761.1">
    <property type="nucleotide sequence ID" value="NZ_JBHSGO010000046.1"/>
</dbReference>
<dbReference type="GO" id="GO:0016787">
    <property type="term" value="F:hydrolase activity"/>
    <property type="evidence" value="ECO:0007669"/>
    <property type="project" value="UniProtKB-KW"/>
</dbReference>
<dbReference type="Pfam" id="PF00149">
    <property type="entry name" value="Metallophos"/>
    <property type="match status" value="1"/>
</dbReference>
<dbReference type="InterPro" id="IPR039331">
    <property type="entry name" value="PAPs-like"/>
</dbReference>
<dbReference type="PANTHER" id="PTHR22953">
    <property type="entry name" value="ACID PHOSPHATASE RELATED"/>
    <property type="match status" value="1"/>
</dbReference>
<name>A0ABV9K6C0_9PORP</name>
<dbReference type="PANTHER" id="PTHR22953:SF153">
    <property type="entry name" value="PURPLE ACID PHOSPHATASE"/>
    <property type="match status" value="1"/>
</dbReference>
<evidence type="ECO:0000259" key="2">
    <source>
        <dbReference type="Pfam" id="PF00149"/>
    </source>
</evidence>
<dbReference type="InterPro" id="IPR029052">
    <property type="entry name" value="Metallo-depent_PP-like"/>
</dbReference>
<keyword evidence="3" id="KW-0378">Hydrolase</keyword>
<dbReference type="InterPro" id="IPR004843">
    <property type="entry name" value="Calcineurin-like_PHP"/>
</dbReference>
<sequence>MKLNKVRTKNLVGTLIVVSLLGIILGLRWKTWFSNLPELLYTTPDSITRLTVVPGQRMCRDVTITWRAGVKLVDGWADVTRLTKDSLNRIVYLTDKKRYKAKKQLVPSRGGIDVYYHVALKDLQPGGNYKVVVHTKSASNSDSTIVHMPNEDKPLNFLYLGDIQDISDRIAKERMNYIKPILKEMDFTLQIGDLIERPMNTYWNLVYNSCGELFKKQFIATPGNHEVIKGLIKRIDPRWRAQFNFPINGPISQLGLSYYVDHPYCRFISINSNNVDLPWQLYDQLKWLEQTLKSATQPFIIVFMHHAVKPVRSTRTHPIMFHMIRPLLEKYHVDLVLQGHDHSYARTTHPDEDKKVDFTPPVYVISTFSSKCYENGFSRAFDRMGSGIAFYSKIKITKTKIQYEAFTFDGKPTDRFALVREDRDPKLSRTNAKDALFIDQTGNLPEYLLFNQFGNSKKARERREAYKEAVKKRYSQRN</sequence>
<gene>
    <name evidence="3" type="ORF">ACFO3G_02730</name>
</gene>
<keyword evidence="1" id="KW-0732">Signal</keyword>
<feature type="domain" description="Calcineurin-like phosphoesterase" evidence="2">
    <location>
        <begin position="156"/>
        <end position="344"/>
    </location>
</feature>
<protein>
    <submittedName>
        <fullName evidence="3">Metallophosphoesterase family protein</fullName>
        <ecNumber evidence="3">3.1.-.-</ecNumber>
    </submittedName>
</protein>
<evidence type="ECO:0000313" key="4">
    <source>
        <dbReference type="Proteomes" id="UP001596020"/>
    </source>
</evidence>
<dbReference type="EMBL" id="JBHSGO010000046">
    <property type="protein sequence ID" value="MFC4665534.1"/>
    <property type="molecule type" value="Genomic_DNA"/>
</dbReference>
<comment type="caution">
    <text evidence="3">The sequence shown here is derived from an EMBL/GenBank/DDBJ whole genome shotgun (WGS) entry which is preliminary data.</text>
</comment>
<dbReference type="Gene3D" id="3.60.21.10">
    <property type="match status" value="1"/>
</dbReference>
<organism evidence="3 4">
    <name type="scientific">Falsiporphyromonas endometrii</name>
    <dbReference type="NCBI Taxonomy" id="1387297"/>
    <lineage>
        <taxon>Bacteria</taxon>
        <taxon>Pseudomonadati</taxon>
        <taxon>Bacteroidota</taxon>
        <taxon>Bacteroidia</taxon>
        <taxon>Bacteroidales</taxon>
        <taxon>Porphyromonadaceae</taxon>
        <taxon>Falsiporphyromonas</taxon>
    </lineage>
</organism>
<reference evidence="4" key="1">
    <citation type="journal article" date="2019" name="Int. J. Syst. Evol. Microbiol.">
        <title>The Global Catalogue of Microorganisms (GCM) 10K type strain sequencing project: providing services to taxonomists for standard genome sequencing and annotation.</title>
        <authorList>
            <consortium name="The Broad Institute Genomics Platform"/>
            <consortium name="The Broad Institute Genome Sequencing Center for Infectious Disease"/>
            <person name="Wu L."/>
            <person name="Ma J."/>
        </authorList>
    </citation>
    <scope>NUCLEOTIDE SEQUENCE [LARGE SCALE GENOMIC DNA]</scope>
    <source>
        <strain evidence="4">CGMCC 4.7357</strain>
    </source>
</reference>
<dbReference type="SUPFAM" id="SSF56300">
    <property type="entry name" value="Metallo-dependent phosphatases"/>
    <property type="match status" value="1"/>
</dbReference>
<proteinExistence type="predicted"/>
<keyword evidence="4" id="KW-1185">Reference proteome</keyword>
<dbReference type="Proteomes" id="UP001596020">
    <property type="component" value="Unassembled WGS sequence"/>
</dbReference>
<evidence type="ECO:0000313" key="3">
    <source>
        <dbReference type="EMBL" id="MFC4665534.1"/>
    </source>
</evidence>
<evidence type="ECO:0000256" key="1">
    <source>
        <dbReference type="ARBA" id="ARBA00022729"/>
    </source>
</evidence>
<dbReference type="EC" id="3.1.-.-" evidence="3"/>